<dbReference type="PROSITE" id="PS51272">
    <property type="entry name" value="SLH"/>
    <property type="match status" value="3"/>
</dbReference>
<dbReference type="Gene3D" id="2.160.20.10">
    <property type="entry name" value="Single-stranded right-handed beta-helix, Pectin lyase-like"/>
    <property type="match status" value="1"/>
</dbReference>
<feature type="domain" description="SLH" evidence="3">
    <location>
        <begin position="946"/>
        <end position="1009"/>
    </location>
</feature>
<dbReference type="PANTHER" id="PTHR43308">
    <property type="entry name" value="OUTER MEMBRANE PROTEIN ALPHA-RELATED"/>
    <property type="match status" value="1"/>
</dbReference>
<reference evidence="4" key="1">
    <citation type="submission" date="2020-10" db="EMBL/GenBank/DDBJ databases">
        <authorList>
            <person name="Gilroy R."/>
        </authorList>
    </citation>
    <scope>NUCLEOTIDE SEQUENCE</scope>
    <source>
        <strain evidence="4">ChiBcec15-4380</strain>
    </source>
</reference>
<dbReference type="SUPFAM" id="SSF51126">
    <property type="entry name" value="Pectin lyase-like"/>
    <property type="match status" value="1"/>
</dbReference>
<feature type="signal peptide" evidence="2">
    <location>
        <begin position="1"/>
        <end position="29"/>
    </location>
</feature>
<keyword evidence="2" id="KW-0732">Signal</keyword>
<dbReference type="EMBL" id="DVHE01000087">
    <property type="protein sequence ID" value="HIR51761.1"/>
    <property type="molecule type" value="Genomic_DNA"/>
</dbReference>
<dbReference type="InterPro" id="IPR044060">
    <property type="entry name" value="Bacterial_rp_domain"/>
</dbReference>
<dbReference type="Pfam" id="PF18998">
    <property type="entry name" value="Flg_new_2"/>
    <property type="match status" value="1"/>
</dbReference>
<dbReference type="InterPro" id="IPR012334">
    <property type="entry name" value="Pectin_lyas_fold"/>
</dbReference>
<dbReference type="InterPro" id="IPR001119">
    <property type="entry name" value="SLH_dom"/>
</dbReference>
<dbReference type="InterPro" id="IPR011050">
    <property type="entry name" value="Pectin_lyase_fold/virulence"/>
</dbReference>
<evidence type="ECO:0000256" key="1">
    <source>
        <dbReference type="ARBA" id="ARBA00022737"/>
    </source>
</evidence>
<sequence length="1071" mass="115535">MKSKSHHKIFAVLLSFVLIVALLPATVFAAGSTTITKKNELSAALKDSEITEIHVAGNMTVYTGELNTDKTIVIDSGYTLTVSSASDFQTGNLIISDGATLKVVATSVSWPAHVYGTVENNGTILMTKETDNGGSIYWHAKTTGTGICSTETCNKTVCIDYGAIPSEMFNAFSTNYKINIIKDTSKNATFTMSEADLIPGNTVTATIDNLVDGINLDEVFKFQWKGNSSTLSSESTCQIPLNMSGKKITVNASIKSDSPYVMLDSNSTIKTSISQWSGTVQTVTNTTLYVDMVNGNDNNAGTEAQPLKTLYKAIDNIEAGGTIYLIGDYDATTDGEYVYSFLKNITIKGAGAEKSTLTTWKTTYIADGVTVTFDNIDFGTISNSFTKYPNSTGTGSLIFQNVSGGNISVSDLDSVTLKNSSLGSQNLQTNTLELDESTLNGKFSCNDFVAKGNAGFVLNGTGSIAKSSTVERPVTVTPSSLANGTLVIEVPEESPAWADDFVLNDTENGTFALKCRTSTYGDPCLIVTEKLVAGGPLHIAFAPECSGDVVDKEPGKTYIDVPNEFYAAVTSAVWSGYSDIDEKTWQAGDIPELTIVMRTDISGTNRKSYYFAEDFDPSQFIIYDWQDLNQFAENFYKDEYQIDGVTAVVKTGQGVSDDGKIFTFTLQFPAVTHNLQKVDYKAPTCTVEGNEEYWYCKNCGKYFSDAEGENEITSESTVIPATGHNWSEPEWNWAEDGKTCTVTFTCQNDASHKATPEVTVTSEVKTPATSTQNGVTEYTATTTFEGTTYTATKEVADIPATGHSFPAYAITVQETTGGTVTVSHQSAAKGRTVTITVTPEAGYALERLTVTDKYGSALKLTALGGGKYTFEMPASQVNIQAVFVPEQLPFADVKPTDWFYEAVAYVYEHGLMDGVGSNRFAPNASTTRAMIVTILWRLEGEPEADDTMPFADVAANTWYTEAVRWAAGEGIVEGYSETAFGPNDPITREQLAAILWRYAKYLELDVSIGENTNILSYTDAAEISEYAIPALQWACGAGILEGSNGSLSPRANATRAEVATMLMRVCEACAN</sequence>
<feature type="chain" id="PRO_5039226948" evidence="2">
    <location>
        <begin position="30"/>
        <end position="1071"/>
    </location>
</feature>
<keyword evidence="1" id="KW-0677">Repeat</keyword>
<dbReference type="Pfam" id="PF07602">
    <property type="entry name" value="DUF1565"/>
    <property type="match status" value="1"/>
</dbReference>
<organism evidence="4 5">
    <name type="scientific">Candidatus Avoscillospira avicola</name>
    <dbReference type="NCBI Taxonomy" id="2840706"/>
    <lineage>
        <taxon>Bacteria</taxon>
        <taxon>Bacillati</taxon>
        <taxon>Bacillota</taxon>
        <taxon>Clostridia</taxon>
        <taxon>Eubacteriales</taxon>
        <taxon>Oscillospiraceae</taxon>
        <taxon>Oscillospiraceae incertae sedis</taxon>
        <taxon>Candidatus Avoscillospira</taxon>
    </lineage>
</organism>
<dbReference type="InterPro" id="IPR051465">
    <property type="entry name" value="Cell_Envelope_Struct_Comp"/>
</dbReference>
<proteinExistence type="predicted"/>
<dbReference type="PANTHER" id="PTHR43308:SF5">
    <property type="entry name" value="S-LAYER PROTEIN _ PEPTIDOGLYCAN ENDO-BETA-N-ACETYLGLUCOSAMINIDASE"/>
    <property type="match status" value="1"/>
</dbReference>
<evidence type="ECO:0000313" key="5">
    <source>
        <dbReference type="Proteomes" id="UP000824239"/>
    </source>
</evidence>
<dbReference type="Pfam" id="PF00395">
    <property type="entry name" value="SLH"/>
    <property type="match status" value="3"/>
</dbReference>
<accession>A0A9D1DJH9</accession>
<feature type="domain" description="SLH" evidence="3">
    <location>
        <begin position="1014"/>
        <end position="1071"/>
    </location>
</feature>
<name>A0A9D1DJH9_9FIRM</name>
<evidence type="ECO:0000256" key="2">
    <source>
        <dbReference type="SAM" id="SignalP"/>
    </source>
</evidence>
<comment type="caution">
    <text evidence="4">The sequence shown here is derived from an EMBL/GenBank/DDBJ whole genome shotgun (WGS) entry which is preliminary data.</text>
</comment>
<evidence type="ECO:0000313" key="4">
    <source>
        <dbReference type="EMBL" id="HIR51761.1"/>
    </source>
</evidence>
<reference evidence="4" key="2">
    <citation type="journal article" date="2021" name="PeerJ">
        <title>Extensive microbial diversity within the chicken gut microbiome revealed by metagenomics and culture.</title>
        <authorList>
            <person name="Gilroy R."/>
            <person name="Ravi A."/>
            <person name="Getino M."/>
            <person name="Pursley I."/>
            <person name="Horton D.L."/>
            <person name="Alikhan N.F."/>
            <person name="Baker D."/>
            <person name="Gharbi K."/>
            <person name="Hall N."/>
            <person name="Watson M."/>
            <person name="Adriaenssens E.M."/>
            <person name="Foster-Nyarko E."/>
            <person name="Jarju S."/>
            <person name="Secka A."/>
            <person name="Antonio M."/>
            <person name="Oren A."/>
            <person name="Chaudhuri R.R."/>
            <person name="La Ragione R."/>
            <person name="Hildebrand F."/>
            <person name="Pallen M.J."/>
        </authorList>
    </citation>
    <scope>NUCLEOTIDE SEQUENCE</scope>
    <source>
        <strain evidence="4">ChiBcec15-4380</strain>
    </source>
</reference>
<feature type="domain" description="SLH" evidence="3">
    <location>
        <begin position="886"/>
        <end position="945"/>
    </location>
</feature>
<dbReference type="InterPro" id="IPR011459">
    <property type="entry name" value="DUF1565"/>
</dbReference>
<dbReference type="Proteomes" id="UP000824239">
    <property type="component" value="Unassembled WGS sequence"/>
</dbReference>
<dbReference type="AlphaFoldDB" id="A0A9D1DJH9"/>
<gene>
    <name evidence="4" type="ORF">IAA53_10900</name>
</gene>
<protein>
    <submittedName>
        <fullName evidence="4">S-layer homology domain-containing protein</fullName>
    </submittedName>
</protein>
<evidence type="ECO:0000259" key="3">
    <source>
        <dbReference type="PROSITE" id="PS51272"/>
    </source>
</evidence>